<accession>A0A2T0SYG7</accession>
<proteinExistence type="predicted"/>
<dbReference type="RefSeq" id="WP_106138193.1">
    <property type="nucleotide sequence ID" value="NZ_PVTE01000009.1"/>
</dbReference>
<evidence type="ECO:0000313" key="1">
    <source>
        <dbReference type="EMBL" id="PRY38462.1"/>
    </source>
</evidence>
<dbReference type="Proteomes" id="UP000238375">
    <property type="component" value="Unassembled WGS sequence"/>
</dbReference>
<keyword evidence="2" id="KW-1185">Reference proteome</keyword>
<name>A0A2T0SYG7_9BACT</name>
<dbReference type="AlphaFoldDB" id="A0A2T0SYG7"/>
<organism evidence="1 2">
    <name type="scientific">Spirosoma oryzae</name>
    <dbReference type="NCBI Taxonomy" id="1469603"/>
    <lineage>
        <taxon>Bacteria</taxon>
        <taxon>Pseudomonadati</taxon>
        <taxon>Bacteroidota</taxon>
        <taxon>Cytophagia</taxon>
        <taxon>Cytophagales</taxon>
        <taxon>Cytophagaceae</taxon>
        <taxon>Spirosoma</taxon>
    </lineage>
</organism>
<reference evidence="1 2" key="1">
    <citation type="submission" date="2018-03" db="EMBL/GenBank/DDBJ databases">
        <title>Genomic Encyclopedia of Archaeal and Bacterial Type Strains, Phase II (KMG-II): from individual species to whole genera.</title>
        <authorList>
            <person name="Goeker M."/>
        </authorList>
    </citation>
    <scope>NUCLEOTIDE SEQUENCE [LARGE SCALE GENOMIC DNA]</scope>
    <source>
        <strain evidence="1 2">DSM 28354</strain>
    </source>
</reference>
<sequence>MKKLYYLLLPVVLGSSCKSTEATPDYTGTYSIRYQQVVSINSTIYNTQQGVSSVDIKKGSSQDRLLLTSSQLGGQELIMNGKTFTGDPSYTNQKLTGEFTENGFSYTAVTGSIANTDSDKAYTTTTVTGNKQ</sequence>
<dbReference type="PROSITE" id="PS51257">
    <property type="entry name" value="PROKAR_LIPOPROTEIN"/>
    <property type="match status" value="1"/>
</dbReference>
<protein>
    <submittedName>
        <fullName evidence="1">Uncharacterized protein</fullName>
    </submittedName>
</protein>
<gene>
    <name evidence="1" type="ORF">CLV58_109189</name>
</gene>
<dbReference type="EMBL" id="PVTE01000009">
    <property type="protein sequence ID" value="PRY38462.1"/>
    <property type="molecule type" value="Genomic_DNA"/>
</dbReference>
<evidence type="ECO:0000313" key="2">
    <source>
        <dbReference type="Proteomes" id="UP000238375"/>
    </source>
</evidence>
<comment type="caution">
    <text evidence="1">The sequence shown here is derived from an EMBL/GenBank/DDBJ whole genome shotgun (WGS) entry which is preliminary data.</text>
</comment>